<protein>
    <recommendedName>
        <fullName evidence="4">PDEase domain-containing protein</fullName>
    </recommendedName>
</protein>
<evidence type="ECO:0000256" key="3">
    <source>
        <dbReference type="SAM" id="MobiDB-lite"/>
    </source>
</evidence>
<dbReference type="Pfam" id="PF00233">
    <property type="entry name" value="PDEase_I"/>
    <property type="match status" value="1"/>
</dbReference>
<feature type="region of interest" description="Disordered" evidence="3">
    <location>
        <begin position="291"/>
        <end position="323"/>
    </location>
</feature>
<keyword evidence="6" id="KW-1185">Reference proteome</keyword>
<feature type="compositionally biased region" description="Basic and acidic residues" evidence="3">
    <location>
        <begin position="252"/>
        <end position="263"/>
    </location>
</feature>
<accession>A0ABQ7J630</accession>
<dbReference type="EMBL" id="JADAQX010000752">
    <property type="protein sequence ID" value="KAF8819452.1"/>
    <property type="molecule type" value="Genomic_DNA"/>
</dbReference>
<evidence type="ECO:0000256" key="2">
    <source>
        <dbReference type="ARBA" id="ARBA00022801"/>
    </source>
</evidence>
<evidence type="ECO:0000313" key="5">
    <source>
        <dbReference type="EMBL" id="KAF8819452.1"/>
    </source>
</evidence>
<evidence type="ECO:0000259" key="4">
    <source>
        <dbReference type="PROSITE" id="PS51845"/>
    </source>
</evidence>
<keyword evidence="2" id="KW-0378">Hydrolase</keyword>
<keyword evidence="1" id="KW-0479">Metal-binding</keyword>
<evidence type="ECO:0000256" key="1">
    <source>
        <dbReference type="ARBA" id="ARBA00022723"/>
    </source>
</evidence>
<dbReference type="InterPro" id="IPR002073">
    <property type="entry name" value="PDEase_catalytic_dom"/>
</dbReference>
<gene>
    <name evidence="5" type="ORF">IE077_004199</name>
</gene>
<dbReference type="Proteomes" id="UP000823046">
    <property type="component" value="Unassembled WGS sequence"/>
</dbReference>
<organism evidence="5 6">
    <name type="scientific">Cardiosporidium cionae</name>
    <dbReference type="NCBI Taxonomy" id="476202"/>
    <lineage>
        <taxon>Eukaryota</taxon>
        <taxon>Sar</taxon>
        <taxon>Alveolata</taxon>
        <taxon>Apicomplexa</taxon>
        <taxon>Aconoidasida</taxon>
        <taxon>Nephromycida</taxon>
        <taxon>Cardiosporidium</taxon>
    </lineage>
</organism>
<proteinExistence type="predicted"/>
<dbReference type="SUPFAM" id="SSF109604">
    <property type="entry name" value="HD-domain/PDEase-like"/>
    <property type="match status" value="1"/>
</dbReference>
<reference evidence="5 6" key="1">
    <citation type="journal article" date="2020" name="bioRxiv">
        <title>Metabolic contributions of an alphaproteobacterial endosymbiont in the apicomplexan Cardiosporidium cionae.</title>
        <authorList>
            <person name="Hunter E.S."/>
            <person name="Paight C.J."/>
            <person name="Lane C.E."/>
        </authorList>
    </citation>
    <scope>NUCLEOTIDE SEQUENCE [LARGE SCALE GENOMIC DNA]</scope>
    <source>
        <strain evidence="5">ESH_2018</strain>
    </source>
</reference>
<dbReference type="InterPro" id="IPR036971">
    <property type="entry name" value="PDEase_catalytic_dom_sf"/>
</dbReference>
<dbReference type="PROSITE" id="PS51845">
    <property type="entry name" value="PDEASE_I_2"/>
    <property type="match status" value="1"/>
</dbReference>
<feature type="domain" description="PDEase" evidence="4">
    <location>
        <begin position="1"/>
        <end position="167"/>
    </location>
</feature>
<feature type="compositionally biased region" description="Polar residues" evidence="3">
    <location>
        <begin position="264"/>
        <end position="274"/>
    </location>
</feature>
<dbReference type="Gene3D" id="1.10.1300.10">
    <property type="entry name" value="3'5'-cyclic nucleotide phosphodiesterase, catalytic domain"/>
    <property type="match status" value="1"/>
</dbReference>
<feature type="region of interest" description="Disordered" evidence="3">
    <location>
        <begin position="252"/>
        <end position="274"/>
    </location>
</feature>
<name>A0ABQ7J630_9APIC</name>
<dbReference type="PANTHER" id="PTHR11347">
    <property type="entry name" value="CYCLIC NUCLEOTIDE PHOSPHODIESTERASE"/>
    <property type="match status" value="1"/>
</dbReference>
<sequence>MIRYVHSVMQGVIDLILETDMSKHFESIAKFKLRRQNGEFSIRQRREDRWHTVRMCVKAADISHSAKSWNLHCFWSLQCIEEFFDQGDEEKRLGLPISPLCDRQKAYEIPKSQVGFLQKFILSSLVCLSLFQELQVVEEMSLASSYEETSHAAQTSLSYQGTPLPPSFSPLPQSSTLPLTSSVFQPEGVSSSFHTGTPYSPSLHLSKKESNSIQFMERELSSLSESEYTLSSLPHGHTNESIAPNLLEANKKTESREHEDKATPRSSPSLNTSLPSIERELRERSLPISNHLPALKHPSPQHAPLVPSTSFGEEGGFETHGNKSDRRFVTFAGETAVCTGVCTSPLHQKEYGSDEHVLPSNMALRPSLFSRNLNLSDTCYSRADYQIGKWCVEQLEENKRLWEDYAEAFEDIAESENSSEFFIEVLRQLASNCNCPHQSNGETEVDEISNLSDLLFKLYQT</sequence>
<evidence type="ECO:0000313" key="6">
    <source>
        <dbReference type="Proteomes" id="UP000823046"/>
    </source>
</evidence>
<comment type="caution">
    <text evidence="5">The sequence shown here is derived from an EMBL/GenBank/DDBJ whole genome shotgun (WGS) entry which is preliminary data.</text>
</comment>